<reference evidence="2 3" key="1">
    <citation type="submission" date="2020-03" db="EMBL/GenBank/DDBJ databases">
        <authorList>
            <person name="Sun Q."/>
        </authorList>
    </citation>
    <scope>NUCLEOTIDE SEQUENCE [LARGE SCALE GENOMIC DNA]</scope>
    <source>
        <strain evidence="2 3">JC162</strain>
    </source>
</reference>
<comment type="caution">
    <text evidence="2">The sequence shown here is derived from an EMBL/GenBank/DDBJ whole genome shotgun (WGS) entry which is preliminary data.</text>
</comment>
<name>A0A848EF86_9PROT</name>
<evidence type="ECO:0000256" key="1">
    <source>
        <dbReference type="SAM" id="Phobius"/>
    </source>
</evidence>
<proteinExistence type="predicted"/>
<dbReference type="EMBL" id="JABBKX010000003">
    <property type="protein sequence ID" value="NMJ42035.1"/>
    <property type="molecule type" value="Genomic_DNA"/>
</dbReference>
<gene>
    <name evidence="2" type="ORF">GWK16_12340</name>
</gene>
<protein>
    <submittedName>
        <fullName evidence="2">Uncharacterized protein</fullName>
    </submittedName>
</protein>
<keyword evidence="3" id="KW-1185">Reference proteome</keyword>
<sequence length="199" mass="21722">MFIAAAPLGVIAALFVSDIIMLIAPPQRVRAEERLRIGLFIVVLSAVAVKLIVLQDHKPLDLPGARFIRVEEGQGATLRAVVARLSRCRNAYSLPSLMSLHIWAANPPLTGLNINHPLAFLTDSQQEQVVSALDAAPGLCLLHDPALMEFFDRGQMAQRPPLLRFLEERLVPVERIGPYVVYEKPDGPEALPSPSAATP</sequence>
<feature type="transmembrane region" description="Helical" evidence="1">
    <location>
        <begin position="37"/>
        <end position="54"/>
    </location>
</feature>
<keyword evidence="1" id="KW-0812">Transmembrane</keyword>
<evidence type="ECO:0000313" key="3">
    <source>
        <dbReference type="Proteomes" id="UP000548582"/>
    </source>
</evidence>
<keyword evidence="1" id="KW-1133">Transmembrane helix</keyword>
<evidence type="ECO:0000313" key="2">
    <source>
        <dbReference type="EMBL" id="NMJ42035.1"/>
    </source>
</evidence>
<feature type="transmembrane region" description="Helical" evidence="1">
    <location>
        <begin position="6"/>
        <end position="25"/>
    </location>
</feature>
<accession>A0A848EF86</accession>
<dbReference type="AlphaFoldDB" id="A0A848EF86"/>
<keyword evidence="1" id="KW-0472">Membrane</keyword>
<dbReference type="Proteomes" id="UP000548582">
    <property type="component" value="Unassembled WGS sequence"/>
</dbReference>
<organism evidence="2 3">
    <name type="scientific">Neoroseomonas marina</name>
    <dbReference type="NCBI Taxonomy" id="1232220"/>
    <lineage>
        <taxon>Bacteria</taxon>
        <taxon>Pseudomonadati</taxon>
        <taxon>Pseudomonadota</taxon>
        <taxon>Alphaproteobacteria</taxon>
        <taxon>Acetobacterales</taxon>
        <taxon>Acetobacteraceae</taxon>
        <taxon>Neoroseomonas</taxon>
    </lineage>
</organism>